<comment type="similarity">
    <text evidence="2 8">Belongs to the glycosyltransferase 1 family. Bacterial/plant glycogen synthase subfamily.</text>
</comment>
<evidence type="ECO:0000256" key="8">
    <source>
        <dbReference type="RuleBase" id="RU361232"/>
    </source>
</evidence>
<keyword evidence="8" id="KW-0035">Amyloplast</keyword>
<dbReference type="OMA" id="AHDWPAG"/>
<evidence type="ECO:0000259" key="10">
    <source>
        <dbReference type="Pfam" id="PF00534"/>
    </source>
</evidence>
<dbReference type="GO" id="GO:0019252">
    <property type="term" value="P:starch biosynthetic process"/>
    <property type="evidence" value="ECO:0007669"/>
    <property type="project" value="UniProtKB-UniRule"/>
</dbReference>
<evidence type="ECO:0000256" key="3">
    <source>
        <dbReference type="ARBA" id="ARBA00022528"/>
    </source>
</evidence>
<evidence type="ECO:0000313" key="12">
    <source>
        <dbReference type="EMBL" id="GAQ89775.1"/>
    </source>
</evidence>
<keyword evidence="4" id="KW-0934">Plastid</keyword>
<feature type="domain" description="Glycosyl transferase family 1" evidence="10">
    <location>
        <begin position="415"/>
        <end position="542"/>
    </location>
</feature>
<dbReference type="CDD" id="cd03791">
    <property type="entry name" value="GT5_Glycogen_synthase_DULL1-like"/>
    <property type="match status" value="1"/>
</dbReference>
<dbReference type="PANTHER" id="PTHR45825:SF3">
    <property type="entry name" value="GRANULE-BOUND STARCH SYNTHASE 1, CHLOROPLASTIC_AMYLOPLASTIC"/>
    <property type="match status" value="1"/>
</dbReference>
<sequence>MASALARSSLPLQPRLAAQHSAPEKRSQSSTPIRSSSPGHARCTQTRAFKGFNGLRASSLVSSGSAQNVNTLFKDKVAAAALPGAHSGRGRRGQIVCGDGMKLVFVSAEVAPWSKTGGLGDVLGGLPPALAARGHRVMTVSPRYDQYKDAWDTDCTVDLKVGDKMETVRFFHCYKRGVDRVFVDHPLFLAKVWGKTGGKIYGNKTGEDFEDNQLRFSLFAQAAIEAPRVLNLTNSPHYDRPYGEDVVFVANDWHTALLPCYLKSQYQPNGHFTSAKVAYCVHNIAYQGRFAPTDFARLNLPDSFRDSFDFWDGYSKPVAGKKINWMKAAFLESDLVLTVSPNYASELVSGPDKGVELDDIAKKVGVKGIVNGMDVAEWDPASDKYLDQTYDLDTVLETKPILKEALQAEVGLPVDPSKPLIGFIGRLEEQKGSDILAGAVGDIVKAGAQLVVLGTGKKYLEKQLDELDAKFPDGARGIVKFNVPLAHLIIAGADYLVVPSRFEPCGLIQLQAMRYGTVPIVASTGGLVDTVTEGVTGFHMGEMDVDCEETKPEDVKKVAEGVTKALEVYGTPQFDEMIKACMQLNLSWENPAKEWEAELLKLGVAYSEPGKEGVELYPKTKENVATP</sequence>
<dbReference type="GO" id="GO:0004373">
    <property type="term" value="F:alpha-1,4-glucan glucosyltransferase (UDP-glucose donor) activity"/>
    <property type="evidence" value="ECO:0007669"/>
    <property type="project" value="InterPro"/>
</dbReference>
<comment type="subcellular location">
    <subcellularLocation>
        <location evidence="8">Plastid</location>
        <location evidence="8">Chloroplast</location>
    </subcellularLocation>
    <subcellularLocation>
        <location evidence="8">Plastid</location>
        <location evidence="8">Amyloplast</location>
    </subcellularLocation>
</comment>
<feature type="region of interest" description="Disordered" evidence="9">
    <location>
        <begin position="1"/>
        <end position="41"/>
    </location>
</feature>
<dbReference type="SUPFAM" id="SSF53756">
    <property type="entry name" value="UDP-Glycosyltransferase/glycogen phosphorylase"/>
    <property type="match status" value="1"/>
</dbReference>
<evidence type="ECO:0000256" key="4">
    <source>
        <dbReference type="ARBA" id="ARBA00022640"/>
    </source>
</evidence>
<organism evidence="12 13">
    <name type="scientific">Klebsormidium nitens</name>
    <name type="common">Green alga</name>
    <name type="synonym">Ulothrix nitens</name>
    <dbReference type="NCBI Taxonomy" id="105231"/>
    <lineage>
        <taxon>Eukaryota</taxon>
        <taxon>Viridiplantae</taxon>
        <taxon>Streptophyta</taxon>
        <taxon>Klebsormidiophyceae</taxon>
        <taxon>Klebsormidiales</taxon>
        <taxon>Klebsormidiaceae</taxon>
        <taxon>Klebsormidium</taxon>
    </lineage>
</organism>
<evidence type="ECO:0000259" key="11">
    <source>
        <dbReference type="Pfam" id="PF08323"/>
    </source>
</evidence>
<protein>
    <recommendedName>
        <fullName evidence="8">Starch synthase, chloroplastic/amyloplastic</fullName>
        <ecNumber evidence="8">2.4.1.-</ecNumber>
    </recommendedName>
</protein>
<dbReference type="Pfam" id="PF08323">
    <property type="entry name" value="Glyco_transf_5"/>
    <property type="match status" value="1"/>
</dbReference>
<feature type="domain" description="Starch synthase catalytic" evidence="11">
    <location>
        <begin position="102"/>
        <end position="360"/>
    </location>
</feature>
<dbReference type="AlphaFoldDB" id="A0A1Y1IG07"/>
<dbReference type="InterPro" id="IPR001296">
    <property type="entry name" value="Glyco_trans_1"/>
</dbReference>
<dbReference type="EMBL" id="DF237510">
    <property type="protein sequence ID" value="GAQ89775.1"/>
    <property type="molecule type" value="Genomic_DNA"/>
</dbReference>
<dbReference type="InterPro" id="IPR011835">
    <property type="entry name" value="GS/SS"/>
</dbReference>
<proteinExistence type="inferred from homology"/>
<evidence type="ECO:0000256" key="5">
    <source>
        <dbReference type="ARBA" id="ARBA00022676"/>
    </source>
</evidence>
<dbReference type="OrthoDB" id="512920at2759"/>
<dbReference type="Proteomes" id="UP000054558">
    <property type="component" value="Unassembled WGS sequence"/>
</dbReference>
<dbReference type="GO" id="GO:0009501">
    <property type="term" value="C:amyloplast"/>
    <property type="evidence" value="ECO:0007669"/>
    <property type="project" value="UniProtKB-SubCell"/>
</dbReference>
<dbReference type="UniPathway" id="UPA00152"/>
<evidence type="ECO:0000256" key="7">
    <source>
        <dbReference type="ARBA" id="ARBA00022922"/>
    </source>
</evidence>
<dbReference type="HAMAP" id="MF_00484">
    <property type="entry name" value="Glycogen_synth"/>
    <property type="match status" value="1"/>
</dbReference>
<dbReference type="PANTHER" id="PTHR45825">
    <property type="entry name" value="GRANULE-BOUND STARCH SYNTHASE 1, CHLOROPLASTIC/AMYLOPLASTIC"/>
    <property type="match status" value="1"/>
</dbReference>
<dbReference type="Gene3D" id="3.40.50.2000">
    <property type="entry name" value="Glycogen Phosphorylase B"/>
    <property type="match status" value="2"/>
</dbReference>
<keyword evidence="6 12" id="KW-0808">Transferase</keyword>
<evidence type="ECO:0000256" key="6">
    <source>
        <dbReference type="ARBA" id="ARBA00022679"/>
    </source>
</evidence>
<dbReference type="InterPro" id="IPR013534">
    <property type="entry name" value="Starch_synth_cat_dom"/>
</dbReference>
<dbReference type="GO" id="GO:0009507">
    <property type="term" value="C:chloroplast"/>
    <property type="evidence" value="ECO:0007669"/>
    <property type="project" value="UniProtKB-SubCell"/>
</dbReference>
<dbReference type="STRING" id="105231.A0A1Y1IG07"/>
<dbReference type="Pfam" id="PF00534">
    <property type="entry name" value="Glycos_transf_1"/>
    <property type="match status" value="1"/>
</dbReference>
<evidence type="ECO:0000256" key="9">
    <source>
        <dbReference type="SAM" id="MobiDB-lite"/>
    </source>
</evidence>
<evidence type="ECO:0000256" key="1">
    <source>
        <dbReference type="ARBA" id="ARBA00004727"/>
    </source>
</evidence>
<evidence type="ECO:0000256" key="2">
    <source>
        <dbReference type="ARBA" id="ARBA00010281"/>
    </source>
</evidence>
<name>A0A1Y1IG07_KLENI</name>
<comment type="pathway">
    <text evidence="1 8">Glycan biosynthesis; starch biosynthesis.</text>
</comment>
<accession>A0A1Y1IG07</accession>
<keyword evidence="7 8" id="KW-0750">Starch biosynthesis</keyword>
<evidence type="ECO:0000313" key="13">
    <source>
        <dbReference type="Proteomes" id="UP000054558"/>
    </source>
</evidence>
<dbReference type="NCBIfam" id="TIGR02095">
    <property type="entry name" value="glgA"/>
    <property type="match status" value="1"/>
</dbReference>
<keyword evidence="3 8" id="KW-0150">Chloroplast</keyword>
<feature type="compositionally biased region" description="Low complexity" evidence="9">
    <location>
        <begin position="28"/>
        <end position="38"/>
    </location>
</feature>
<dbReference type="EC" id="2.4.1.-" evidence="8"/>
<reference evidence="12 13" key="1">
    <citation type="journal article" date="2014" name="Nat. Commun.">
        <title>Klebsormidium flaccidum genome reveals primary factors for plant terrestrial adaptation.</title>
        <authorList>
            <person name="Hori K."/>
            <person name="Maruyama F."/>
            <person name="Fujisawa T."/>
            <person name="Togashi T."/>
            <person name="Yamamoto N."/>
            <person name="Seo M."/>
            <person name="Sato S."/>
            <person name="Yamada T."/>
            <person name="Mori H."/>
            <person name="Tajima N."/>
            <person name="Moriyama T."/>
            <person name="Ikeuchi M."/>
            <person name="Watanabe M."/>
            <person name="Wada H."/>
            <person name="Kobayashi K."/>
            <person name="Saito M."/>
            <person name="Masuda T."/>
            <person name="Sasaki-Sekimoto Y."/>
            <person name="Mashiguchi K."/>
            <person name="Awai K."/>
            <person name="Shimojima M."/>
            <person name="Masuda S."/>
            <person name="Iwai M."/>
            <person name="Nobusawa T."/>
            <person name="Narise T."/>
            <person name="Kondo S."/>
            <person name="Saito H."/>
            <person name="Sato R."/>
            <person name="Murakawa M."/>
            <person name="Ihara Y."/>
            <person name="Oshima-Yamada Y."/>
            <person name="Ohtaka K."/>
            <person name="Satoh M."/>
            <person name="Sonobe K."/>
            <person name="Ishii M."/>
            <person name="Ohtani R."/>
            <person name="Kanamori-Sato M."/>
            <person name="Honoki R."/>
            <person name="Miyazaki D."/>
            <person name="Mochizuki H."/>
            <person name="Umetsu J."/>
            <person name="Higashi K."/>
            <person name="Shibata D."/>
            <person name="Kamiya Y."/>
            <person name="Sato N."/>
            <person name="Nakamura Y."/>
            <person name="Tabata S."/>
            <person name="Ida S."/>
            <person name="Kurokawa K."/>
            <person name="Ohta H."/>
        </authorList>
    </citation>
    <scope>NUCLEOTIDE SEQUENCE [LARGE SCALE GENOMIC DNA]</scope>
    <source>
        <strain evidence="12 13">NIES-2285</strain>
    </source>
</reference>
<dbReference type="FunFam" id="3.40.50.2000:FF:000090">
    <property type="entry name" value="Starch synthase, chloroplastic/amyloplastic"/>
    <property type="match status" value="1"/>
</dbReference>
<gene>
    <name evidence="12" type="ORF">KFL_005610020</name>
</gene>
<keyword evidence="13" id="KW-1185">Reference proteome</keyword>
<keyword evidence="5 8" id="KW-0328">Glycosyltransferase</keyword>